<comment type="similarity">
    <text evidence="1">Belongs to the class I-like SAM-binding methyltransferase superfamily. RNA methyltransferase RlmE family.</text>
</comment>
<dbReference type="PANTHER" id="PTHR10920">
    <property type="entry name" value="RIBOSOMAL RNA METHYLTRANSFERASE"/>
    <property type="match status" value="1"/>
</dbReference>
<keyword evidence="2" id="KW-0698">rRNA processing</keyword>
<evidence type="ECO:0000256" key="2">
    <source>
        <dbReference type="ARBA" id="ARBA00022552"/>
    </source>
</evidence>
<evidence type="ECO:0000256" key="3">
    <source>
        <dbReference type="ARBA" id="ARBA00022603"/>
    </source>
</evidence>
<dbReference type="Pfam" id="PF01728">
    <property type="entry name" value="FtsJ"/>
    <property type="match status" value="1"/>
</dbReference>
<name>A0A8C9M1N6_9PRIM</name>
<dbReference type="GO" id="GO:0005739">
    <property type="term" value="C:mitochondrion"/>
    <property type="evidence" value="ECO:0007669"/>
    <property type="project" value="TreeGrafter"/>
</dbReference>
<organism evidence="8 9">
    <name type="scientific">Piliocolobus tephrosceles</name>
    <name type="common">Ugandan red Colobus</name>
    <dbReference type="NCBI Taxonomy" id="591936"/>
    <lineage>
        <taxon>Eukaryota</taxon>
        <taxon>Metazoa</taxon>
        <taxon>Chordata</taxon>
        <taxon>Craniata</taxon>
        <taxon>Vertebrata</taxon>
        <taxon>Euteleostomi</taxon>
        <taxon>Mammalia</taxon>
        <taxon>Eutheria</taxon>
        <taxon>Euarchontoglires</taxon>
        <taxon>Primates</taxon>
        <taxon>Haplorrhini</taxon>
        <taxon>Catarrhini</taxon>
        <taxon>Cercopithecidae</taxon>
        <taxon>Colobinae</taxon>
        <taxon>Piliocolobus</taxon>
    </lineage>
</organism>
<keyword evidence="9" id="KW-1185">Reference proteome</keyword>
<evidence type="ECO:0000313" key="9">
    <source>
        <dbReference type="Proteomes" id="UP000694416"/>
    </source>
</evidence>
<keyword evidence="4" id="KW-0808">Transferase</keyword>
<reference evidence="8" key="1">
    <citation type="submission" date="2025-08" db="UniProtKB">
        <authorList>
            <consortium name="Ensembl"/>
        </authorList>
    </citation>
    <scope>IDENTIFICATION</scope>
</reference>
<reference evidence="8" key="2">
    <citation type="submission" date="2025-09" db="UniProtKB">
        <authorList>
            <consortium name="Ensembl"/>
        </authorList>
    </citation>
    <scope>IDENTIFICATION</scope>
</reference>
<dbReference type="SUPFAM" id="SSF53335">
    <property type="entry name" value="S-adenosyl-L-methionine-dependent methyltransferases"/>
    <property type="match status" value="1"/>
</dbReference>
<evidence type="ECO:0000313" key="8">
    <source>
        <dbReference type="Ensembl" id="ENSPTEP00000043407.1"/>
    </source>
</evidence>
<keyword evidence="5" id="KW-0949">S-adenosyl-L-methionine</keyword>
<dbReference type="InterPro" id="IPR029063">
    <property type="entry name" value="SAM-dependent_MTases_sf"/>
</dbReference>
<keyword evidence="3" id="KW-0489">Methyltransferase</keyword>
<dbReference type="Ensembl" id="ENSPTET00000057811.1">
    <property type="protein sequence ID" value="ENSPTEP00000043407.1"/>
    <property type="gene ID" value="ENSPTEG00000039534.1"/>
</dbReference>
<dbReference type="Proteomes" id="UP000694416">
    <property type="component" value="Unplaced"/>
</dbReference>
<evidence type="ECO:0000256" key="6">
    <source>
        <dbReference type="ARBA" id="ARBA00041184"/>
    </source>
</evidence>
<feature type="domain" description="Ribosomal RNA methyltransferase FtsJ" evidence="7">
    <location>
        <begin position="23"/>
        <end position="57"/>
    </location>
</feature>
<dbReference type="AlphaFoldDB" id="A0A8C9M1N6"/>
<proteinExistence type="inferred from homology"/>
<dbReference type="Gene3D" id="3.40.50.150">
    <property type="entry name" value="Vaccinia Virus protein VP39"/>
    <property type="match status" value="1"/>
</dbReference>
<evidence type="ECO:0000259" key="7">
    <source>
        <dbReference type="Pfam" id="PF01728"/>
    </source>
</evidence>
<dbReference type="InterPro" id="IPR050082">
    <property type="entry name" value="RNA_methyltr_RlmE"/>
</dbReference>
<protein>
    <recommendedName>
        <fullName evidence="6">rRNA methyltransferase 2, mitochondrial</fullName>
    </recommendedName>
</protein>
<evidence type="ECO:0000256" key="4">
    <source>
        <dbReference type="ARBA" id="ARBA00022679"/>
    </source>
</evidence>
<evidence type="ECO:0000256" key="1">
    <source>
        <dbReference type="ARBA" id="ARBA00009258"/>
    </source>
</evidence>
<dbReference type="GO" id="GO:0008650">
    <property type="term" value="F:rRNA (uridine-2'-O-)-methyltransferase activity"/>
    <property type="evidence" value="ECO:0007669"/>
    <property type="project" value="TreeGrafter"/>
</dbReference>
<dbReference type="InterPro" id="IPR002877">
    <property type="entry name" value="RNA_MeTrfase_FtsJ_dom"/>
</dbReference>
<sequence>PLKPGEDGDSRDPFVKAAKVENYRCRSAFKLLEVNERHQILRPGLRVLDCGAAPGAWRVMIKTGCCRFQNERQGRKVR</sequence>
<accession>A0A8C9M1N6</accession>
<evidence type="ECO:0000256" key="5">
    <source>
        <dbReference type="ARBA" id="ARBA00022691"/>
    </source>
</evidence>
<dbReference type="PANTHER" id="PTHR10920:SF18">
    <property type="entry name" value="RRNA METHYLTRANSFERASE 2, MITOCHONDRIAL"/>
    <property type="match status" value="1"/>
</dbReference>